<gene>
    <name evidence="6" type="ORF">Raf01_23230</name>
</gene>
<dbReference type="Proteomes" id="UP000642748">
    <property type="component" value="Unassembled WGS sequence"/>
</dbReference>
<dbReference type="PANTHER" id="PTHR23073">
    <property type="entry name" value="26S PROTEASOME REGULATORY SUBUNIT"/>
    <property type="match status" value="1"/>
</dbReference>
<dbReference type="Gene3D" id="3.40.50.300">
    <property type="entry name" value="P-loop containing nucleotide triphosphate hydrolases"/>
    <property type="match status" value="1"/>
</dbReference>
<organism evidence="6 7">
    <name type="scientific">Rugosimonospora africana</name>
    <dbReference type="NCBI Taxonomy" id="556532"/>
    <lineage>
        <taxon>Bacteria</taxon>
        <taxon>Bacillati</taxon>
        <taxon>Actinomycetota</taxon>
        <taxon>Actinomycetes</taxon>
        <taxon>Micromonosporales</taxon>
        <taxon>Micromonosporaceae</taxon>
        <taxon>Rugosimonospora</taxon>
    </lineage>
</organism>
<evidence type="ECO:0000256" key="4">
    <source>
        <dbReference type="SAM" id="MobiDB-lite"/>
    </source>
</evidence>
<dbReference type="RefSeq" id="WP_203917812.1">
    <property type="nucleotide sequence ID" value="NZ_BONZ01000021.1"/>
</dbReference>
<dbReference type="GO" id="GO:0005524">
    <property type="term" value="F:ATP binding"/>
    <property type="evidence" value="ECO:0007669"/>
    <property type="project" value="UniProtKB-KW"/>
</dbReference>
<evidence type="ECO:0000256" key="2">
    <source>
        <dbReference type="ARBA" id="ARBA00022741"/>
    </source>
</evidence>
<dbReference type="GO" id="GO:0016887">
    <property type="term" value="F:ATP hydrolysis activity"/>
    <property type="evidence" value="ECO:0007669"/>
    <property type="project" value="InterPro"/>
</dbReference>
<feature type="region of interest" description="Disordered" evidence="4">
    <location>
        <begin position="73"/>
        <end position="124"/>
    </location>
</feature>
<dbReference type="SMART" id="SM00382">
    <property type="entry name" value="AAA"/>
    <property type="match status" value="1"/>
</dbReference>
<evidence type="ECO:0000256" key="3">
    <source>
        <dbReference type="ARBA" id="ARBA00022840"/>
    </source>
</evidence>
<dbReference type="InterPro" id="IPR003959">
    <property type="entry name" value="ATPase_AAA_core"/>
</dbReference>
<evidence type="ECO:0000313" key="6">
    <source>
        <dbReference type="EMBL" id="GIH14151.1"/>
    </source>
</evidence>
<dbReference type="InterPro" id="IPR050221">
    <property type="entry name" value="26S_Proteasome_ATPase"/>
</dbReference>
<feature type="region of interest" description="Disordered" evidence="4">
    <location>
        <begin position="795"/>
        <end position="814"/>
    </location>
</feature>
<accession>A0A8J3QS87</accession>
<dbReference type="Pfam" id="PF22977">
    <property type="entry name" value="WHD"/>
    <property type="match status" value="1"/>
</dbReference>
<dbReference type="Pfam" id="PF00004">
    <property type="entry name" value="AAA"/>
    <property type="match status" value="1"/>
</dbReference>
<dbReference type="SUPFAM" id="SSF52540">
    <property type="entry name" value="P-loop containing nucleoside triphosphate hydrolases"/>
    <property type="match status" value="2"/>
</dbReference>
<proteinExistence type="inferred from homology"/>
<name>A0A8J3QS87_9ACTN</name>
<feature type="compositionally biased region" description="Low complexity" evidence="4">
    <location>
        <begin position="90"/>
        <end position="109"/>
    </location>
</feature>
<dbReference type="CDD" id="cd19481">
    <property type="entry name" value="RecA-like_protease"/>
    <property type="match status" value="1"/>
</dbReference>
<dbReference type="EMBL" id="BONZ01000021">
    <property type="protein sequence ID" value="GIH14151.1"/>
    <property type="molecule type" value="Genomic_DNA"/>
</dbReference>
<reference evidence="6" key="1">
    <citation type="submission" date="2021-01" db="EMBL/GenBank/DDBJ databases">
        <title>Whole genome shotgun sequence of Rugosimonospora africana NBRC 104875.</title>
        <authorList>
            <person name="Komaki H."/>
            <person name="Tamura T."/>
        </authorList>
    </citation>
    <scope>NUCLEOTIDE SEQUENCE</scope>
    <source>
        <strain evidence="6">NBRC 104875</strain>
    </source>
</reference>
<keyword evidence="3" id="KW-0067">ATP-binding</keyword>
<comment type="similarity">
    <text evidence="1">Belongs to the AAA ATPase family.</text>
</comment>
<dbReference type="InterPro" id="IPR003593">
    <property type="entry name" value="AAA+_ATPase"/>
</dbReference>
<evidence type="ECO:0000313" key="7">
    <source>
        <dbReference type="Proteomes" id="UP000642748"/>
    </source>
</evidence>
<keyword evidence="2" id="KW-0547">Nucleotide-binding</keyword>
<comment type="caution">
    <text evidence="6">The sequence shown here is derived from an EMBL/GenBank/DDBJ whole genome shotgun (WGS) entry which is preliminary data.</text>
</comment>
<dbReference type="InterPro" id="IPR054472">
    <property type="entry name" value="WHD"/>
</dbReference>
<dbReference type="AlphaFoldDB" id="A0A8J3QS87"/>
<keyword evidence="7" id="KW-1185">Reference proteome</keyword>
<sequence length="814" mass="87713">MSTRDDPLAGAGHLPYRDNADYLADELRRLDLLIRLRVETLREYGRAAPRAQASRSVYITPEEVDWLLTPAAGAVPQDEGPPDSEPPNSGPAAAGRSAGGRAAVTTEPAGGEEPDPAGEAPGESDALRAALGRLSDEIDERVERSLTAGVTLGLPTLGRLFGLSTMELQAVMVCLAPELRRAYDRLYAYLQDDITRQRPSVDLILELLCPHERQRWAARATFSEAAPLRRAGILRRVDDPASPSGSTGLAQFLALDPRVCRYLLGVDELDVRLAGRARLYRPASAPAAPEVDPEVVDGLVRLAGHHAGADRSDWRALVLPLSGPAGAGKRELARQVCERLGVALLSVDAAVGHPVAAGPAEDPPGTAPGALDTAPDWRLVFREALLHRAAVHVAGADALIRPGGPNGLDPLVTAAAELGWLVFLSGESAFADQGAVRGTAAGDVVVQPVVVPLPDVPRSVEIWHHALAGHTPDARHWAAELAARFRLTPGRIRAAVELAGNERLMRSPSRPLTLADVYAACRAQSSRKLGDLAVKVRPHCGWDDLVLPADRVAHLREICDQVRQQYRVFDGWGFGAKLSHGKGLSVLFSGPPGTGKTMAAEVLAGELELDLYKVDLSGVVDKYIGETEKNLGRIFDEAQASNGILFFDEADSVFGKRTEVSDAHDRYANIETSYLLQKIEEYEGTVILATNLRQNLDEAFTRRIRCVVEFPFPEADSRLRIWRGLFPREAPVSSDVDFAMLAREFPVTGGNIKNIVMNAAFLAAADGGTIGRRHILRGTRREYEKIGKLWSEPADTSALSEPGFEDSAQLSGIG</sequence>
<protein>
    <submittedName>
        <fullName evidence="6">ATPase AAA</fullName>
    </submittedName>
</protein>
<evidence type="ECO:0000259" key="5">
    <source>
        <dbReference type="SMART" id="SM00382"/>
    </source>
</evidence>
<dbReference type="InterPro" id="IPR027417">
    <property type="entry name" value="P-loop_NTPase"/>
</dbReference>
<feature type="domain" description="AAA+ ATPase" evidence="5">
    <location>
        <begin position="582"/>
        <end position="714"/>
    </location>
</feature>
<evidence type="ECO:0000256" key="1">
    <source>
        <dbReference type="ARBA" id="ARBA00006914"/>
    </source>
</evidence>